<reference evidence="11" key="1">
    <citation type="submission" date="2017-08" db="EMBL/GenBank/DDBJ databases">
        <authorList>
            <person name="Imhoff J.F."/>
            <person name="Rahn T."/>
            <person name="Kuenzel S."/>
            <person name="Neulinger S.C."/>
        </authorList>
    </citation>
    <scope>NUCLEOTIDE SEQUENCE</scope>
    <source>
        <strain evidence="11">DSM 9154</strain>
    </source>
</reference>
<keyword evidence="11" id="KW-0966">Cell projection</keyword>
<keyword evidence="12" id="KW-1185">Reference proteome</keyword>
<dbReference type="PANTHER" id="PTHR30433:SF2">
    <property type="entry name" value="MOTILITY PROTEIN A"/>
    <property type="match status" value="1"/>
</dbReference>
<keyword evidence="11" id="KW-0282">Flagellum</keyword>
<reference evidence="11" key="2">
    <citation type="journal article" date="2020" name="Microorganisms">
        <title>Osmotic Adaptation and Compatible Solute Biosynthesis of Phototrophic Bacteria as Revealed from Genome Analyses.</title>
        <authorList>
            <person name="Imhoff J.F."/>
            <person name="Rahn T."/>
            <person name="Kunzel S."/>
            <person name="Keller A."/>
            <person name="Neulinger S.C."/>
        </authorList>
    </citation>
    <scope>NUCLEOTIDE SEQUENCE</scope>
    <source>
        <strain evidence="11">DSM 9154</strain>
    </source>
</reference>
<feature type="transmembrane region" description="Helical" evidence="9">
    <location>
        <begin position="187"/>
        <end position="207"/>
    </location>
</feature>
<evidence type="ECO:0000256" key="9">
    <source>
        <dbReference type="SAM" id="Phobius"/>
    </source>
</evidence>
<dbReference type="InterPro" id="IPR002898">
    <property type="entry name" value="MotA_ExbB_proton_chnl"/>
</dbReference>
<dbReference type="GO" id="GO:0071978">
    <property type="term" value="P:bacterial-type flagellum-dependent swarming motility"/>
    <property type="evidence" value="ECO:0007669"/>
    <property type="project" value="InterPro"/>
</dbReference>
<accession>A0A934QIK7</accession>
<dbReference type="AlphaFoldDB" id="A0A934QIK7"/>
<protein>
    <submittedName>
        <fullName evidence="11">Flagellar motor protein MotA</fullName>
    </submittedName>
</protein>
<comment type="similarity">
    <text evidence="2">Belongs to the MotA family.</text>
</comment>
<dbReference type="GO" id="GO:0005886">
    <property type="term" value="C:plasma membrane"/>
    <property type="evidence" value="ECO:0007669"/>
    <property type="project" value="UniProtKB-SubCell"/>
</dbReference>
<evidence type="ECO:0000256" key="7">
    <source>
        <dbReference type="ARBA" id="ARBA00022989"/>
    </source>
</evidence>
<dbReference type="InterPro" id="IPR047055">
    <property type="entry name" value="MotA-like"/>
</dbReference>
<evidence type="ECO:0000256" key="2">
    <source>
        <dbReference type="ARBA" id="ARBA00008038"/>
    </source>
</evidence>
<evidence type="ECO:0000313" key="11">
    <source>
        <dbReference type="EMBL" id="MBK1697696.1"/>
    </source>
</evidence>
<evidence type="ECO:0000256" key="3">
    <source>
        <dbReference type="ARBA" id="ARBA00022448"/>
    </source>
</evidence>
<comment type="caution">
    <text evidence="11">The sequence shown here is derived from an EMBL/GenBank/DDBJ whole genome shotgun (WGS) entry which is preliminary data.</text>
</comment>
<gene>
    <name evidence="11" type="ORF">CKO21_10625</name>
</gene>
<evidence type="ECO:0000256" key="1">
    <source>
        <dbReference type="ARBA" id="ARBA00004651"/>
    </source>
</evidence>
<dbReference type="GO" id="GO:0006935">
    <property type="term" value="P:chemotaxis"/>
    <property type="evidence" value="ECO:0007669"/>
    <property type="project" value="InterPro"/>
</dbReference>
<dbReference type="PROSITE" id="PS01307">
    <property type="entry name" value="MOTA"/>
    <property type="match status" value="1"/>
</dbReference>
<evidence type="ECO:0000313" key="12">
    <source>
        <dbReference type="Proteomes" id="UP000778970"/>
    </source>
</evidence>
<feature type="transmembrane region" description="Helical" evidence="9">
    <location>
        <begin position="155"/>
        <end position="175"/>
    </location>
</feature>
<evidence type="ECO:0000259" key="10">
    <source>
        <dbReference type="Pfam" id="PF01618"/>
    </source>
</evidence>
<keyword evidence="6" id="KW-0283">Flagellar rotation</keyword>
<evidence type="ECO:0000256" key="5">
    <source>
        <dbReference type="ARBA" id="ARBA00022692"/>
    </source>
</evidence>
<organism evidence="11 12">
    <name type="scientific">Rhodovibrio salinarum</name>
    <dbReference type="NCBI Taxonomy" id="1087"/>
    <lineage>
        <taxon>Bacteria</taxon>
        <taxon>Pseudomonadati</taxon>
        <taxon>Pseudomonadota</taxon>
        <taxon>Alphaproteobacteria</taxon>
        <taxon>Rhodospirillales</taxon>
        <taxon>Rhodovibrionaceae</taxon>
        <taxon>Rhodovibrio</taxon>
    </lineage>
</organism>
<feature type="transmembrane region" description="Helical" evidence="9">
    <location>
        <begin position="40"/>
        <end position="58"/>
    </location>
</feature>
<comment type="subcellular location">
    <subcellularLocation>
        <location evidence="1">Cell membrane</location>
        <topology evidence="1">Multi-pass membrane protein</topology>
    </subcellularLocation>
</comment>
<keyword evidence="3" id="KW-0813">Transport</keyword>
<keyword evidence="4" id="KW-1003">Cell membrane</keyword>
<keyword evidence="8 9" id="KW-0472">Membrane</keyword>
<evidence type="ECO:0000256" key="4">
    <source>
        <dbReference type="ARBA" id="ARBA00022475"/>
    </source>
</evidence>
<proteinExistence type="inferred from homology"/>
<feature type="domain" description="MotA/TolQ/ExbB proton channel" evidence="10">
    <location>
        <begin position="110"/>
        <end position="218"/>
    </location>
</feature>
<name>A0A934QIK7_9PROT</name>
<dbReference type="EMBL" id="NRRE01000026">
    <property type="protein sequence ID" value="MBK1697696.1"/>
    <property type="molecule type" value="Genomic_DNA"/>
</dbReference>
<evidence type="ECO:0000256" key="8">
    <source>
        <dbReference type="ARBA" id="ARBA00023136"/>
    </source>
</evidence>
<keyword evidence="5 9" id="KW-0812">Transmembrane</keyword>
<dbReference type="InterPro" id="IPR000540">
    <property type="entry name" value="Flag_MotA_CS"/>
</dbReference>
<keyword evidence="11" id="KW-0969">Cilium</keyword>
<feature type="transmembrane region" description="Helical" evidence="9">
    <location>
        <begin position="7"/>
        <end position="28"/>
    </location>
</feature>
<dbReference type="Proteomes" id="UP000778970">
    <property type="component" value="Unassembled WGS sequence"/>
</dbReference>
<keyword evidence="7 9" id="KW-1133">Transmembrane helix</keyword>
<dbReference type="Pfam" id="PF01618">
    <property type="entry name" value="MotA_ExbB"/>
    <property type="match status" value="1"/>
</dbReference>
<sequence>MSAGPTIDFATILGTLGGFALIVAAMVLGGSPGAFVDVPAMLIVLGGSFLITTVSFSFKEILKAQKVMLKAVAYQQREPQDAALQVLHLAELARKNGALGMEAHMKDFRNEPFLKKAMDLVIDGTTGEEVERVMLREAESTVYRHNRSAGVLRRAGEVAPAMGLIGTLVGLVQMLGNLEDPSSIGPAMAVALLTTFYGAVLANMVFLPLANKLERNSGLEAMVNQIYAMGAASIGRQENPRRLETMLNSILPPAQRVNYFD</sequence>
<dbReference type="PANTHER" id="PTHR30433">
    <property type="entry name" value="CHEMOTAXIS PROTEIN MOTA"/>
    <property type="match status" value="1"/>
</dbReference>
<evidence type="ECO:0000256" key="6">
    <source>
        <dbReference type="ARBA" id="ARBA00022779"/>
    </source>
</evidence>